<gene>
    <name evidence="1" type="ORF">RISK_001016</name>
</gene>
<dbReference type="PATRIC" id="fig|595434.4.peg.975"/>
<protein>
    <submittedName>
        <fullName evidence="1">Uncharacterized protein</fullName>
    </submittedName>
</protein>
<accession>A0A0J1BL07</accession>
<dbReference type="AlphaFoldDB" id="A0A0J1BL07"/>
<evidence type="ECO:0000313" key="2">
    <source>
        <dbReference type="Proteomes" id="UP000036367"/>
    </source>
</evidence>
<evidence type="ECO:0000313" key="1">
    <source>
        <dbReference type="EMBL" id="KLU07215.1"/>
    </source>
</evidence>
<reference evidence="1" key="1">
    <citation type="submission" date="2015-05" db="EMBL/GenBank/DDBJ databases">
        <title>Permanent draft genome of Rhodopirellula islandicus K833.</title>
        <authorList>
            <person name="Kizina J."/>
            <person name="Richter M."/>
            <person name="Glockner F.O."/>
            <person name="Harder J."/>
        </authorList>
    </citation>
    <scope>NUCLEOTIDE SEQUENCE [LARGE SCALE GENOMIC DNA]</scope>
    <source>
        <strain evidence="1">K833</strain>
    </source>
</reference>
<dbReference type="STRING" id="595434.RISK_001016"/>
<dbReference type="Proteomes" id="UP000036367">
    <property type="component" value="Unassembled WGS sequence"/>
</dbReference>
<name>A0A0J1BL07_RHOIS</name>
<keyword evidence="2" id="KW-1185">Reference proteome</keyword>
<proteinExistence type="predicted"/>
<organism evidence="1 2">
    <name type="scientific">Rhodopirellula islandica</name>
    <dbReference type="NCBI Taxonomy" id="595434"/>
    <lineage>
        <taxon>Bacteria</taxon>
        <taxon>Pseudomonadati</taxon>
        <taxon>Planctomycetota</taxon>
        <taxon>Planctomycetia</taxon>
        <taxon>Pirellulales</taxon>
        <taxon>Pirellulaceae</taxon>
        <taxon>Rhodopirellula</taxon>
    </lineage>
</organism>
<dbReference type="EMBL" id="LECT01000007">
    <property type="protein sequence ID" value="KLU07215.1"/>
    <property type="molecule type" value="Genomic_DNA"/>
</dbReference>
<comment type="caution">
    <text evidence="1">The sequence shown here is derived from an EMBL/GenBank/DDBJ whole genome shotgun (WGS) entry which is preliminary data.</text>
</comment>
<sequence length="48" mass="5855">MGRLDRRSQSAKMRFEAARKRRMHPLWQGQLAPVHWRTKFTTKEMKDV</sequence>